<dbReference type="Proteomes" id="UP000545386">
    <property type="component" value="Unassembled WGS sequence"/>
</dbReference>
<accession>A0A842HT45</accession>
<feature type="chain" id="PRO_5032547670" description="Outer-membrane lipoprotein LolB" evidence="13">
    <location>
        <begin position="24"/>
        <end position="194"/>
    </location>
</feature>
<dbReference type="PROSITE" id="PS51257">
    <property type="entry name" value="PROKAR_LIPOPROTEIN"/>
    <property type="match status" value="1"/>
</dbReference>
<dbReference type="AlphaFoldDB" id="A0A842HT45"/>
<comment type="subcellular location">
    <subcellularLocation>
        <location evidence="1">Cell outer membrane</location>
        <topology evidence="1">Lipid-anchor</topology>
    </subcellularLocation>
</comment>
<keyword evidence="15" id="KW-1185">Reference proteome</keyword>
<reference evidence="14 15" key="1">
    <citation type="submission" date="2020-08" db="EMBL/GenBank/DDBJ databases">
        <title>Paraeoetvoesia sp. YC-7-48 draft genome sequence.</title>
        <authorList>
            <person name="Yao L."/>
        </authorList>
    </citation>
    <scope>NUCLEOTIDE SEQUENCE [LARGE SCALE GENOMIC DNA]</scope>
    <source>
        <strain evidence="15">YC-7-48</strain>
    </source>
</reference>
<dbReference type="SUPFAM" id="SSF89392">
    <property type="entry name" value="Prokaryotic lipoproteins and lipoprotein localization factors"/>
    <property type="match status" value="1"/>
</dbReference>
<protein>
    <recommendedName>
        <fullName evidence="4">Outer-membrane lipoprotein LolB</fullName>
    </recommendedName>
</protein>
<dbReference type="GO" id="GO:0015031">
    <property type="term" value="P:protein transport"/>
    <property type="evidence" value="ECO:0007669"/>
    <property type="project" value="UniProtKB-KW"/>
</dbReference>
<evidence type="ECO:0000256" key="13">
    <source>
        <dbReference type="SAM" id="SignalP"/>
    </source>
</evidence>
<comment type="similarity">
    <text evidence="2">Belongs to the LolB family.</text>
</comment>
<comment type="caution">
    <text evidence="14">The sequence shown here is derived from an EMBL/GenBank/DDBJ whole genome shotgun (WGS) entry which is preliminary data.</text>
</comment>
<evidence type="ECO:0000313" key="15">
    <source>
        <dbReference type="Proteomes" id="UP000545386"/>
    </source>
</evidence>
<evidence type="ECO:0000256" key="3">
    <source>
        <dbReference type="ARBA" id="ARBA00011245"/>
    </source>
</evidence>
<organism evidence="14 15">
    <name type="scientific">Pusillimonas minor</name>
    <dbReference type="NCBI Taxonomy" id="2697024"/>
    <lineage>
        <taxon>Bacteria</taxon>
        <taxon>Pseudomonadati</taxon>
        <taxon>Pseudomonadota</taxon>
        <taxon>Betaproteobacteria</taxon>
        <taxon>Burkholderiales</taxon>
        <taxon>Alcaligenaceae</taxon>
        <taxon>Pusillimonas</taxon>
    </lineage>
</organism>
<evidence type="ECO:0000256" key="11">
    <source>
        <dbReference type="ARBA" id="ARBA00023237"/>
    </source>
</evidence>
<evidence type="ECO:0000256" key="12">
    <source>
        <dbReference type="ARBA" id="ARBA00023288"/>
    </source>
</evidence>
<evidence type="ECO:0000256" key="8">
    <source>
        <dbReference type="ARBA" id="ARBA00023136"/>
    </source>
</evidence>
<evidence type="ECO:0000256" key="1">
    <source>
        <dbReference type="ARBA" id="ARBA00004459"/>
    </source>
</evidence>
<keyword evidence="12 14" id="KW-0449">Lipoprotein</keyword>
<evidence type="ECO:0000313" key="14">
    <source>
        <dbReference type="EMBL" id="MBC2770954.1"/>
    </source>
</evidence>
<comment type="subunit">
    <text evidence="3">Monomer.</text>
</comment>
<keyword evidence="10" id="KW-0143">Chaperone</keyword>
<evidence type="ECO:0000256" key="9">
    <source>
        <dbReference type="ARBA" id="ARBA00023139"/>
    </source>
</evidence>
<evidence type="ECO:0000256" key="4">
    <source>
        <dbReference type="ARBA" id="ARBA00016202"/>
    </source>
</evidence>
<dbReference type="InterPro" id="IPR004565">
    <property type="entry name" value="OM_lipoprot_LolB"/>
</dbReference>
<keyword evidence="9" id="KW-0564">Palmitate</keyword>
<keyword evidence="11" id="KW-0998">Cell outer membrane</keyword>
<dbReference type="NCBIfam" id="TIGR00548">
    <property type="entry name" value="lolB"/>
    <property type="match status" value="1"/>
</dbReference>
<dbReference type="EMBL" id="JACJUU010000015">
    <property type="protein sequence ID" value="MBC2770954.1"/>
    <property type="molecule type" value="Genomic_DNA"/>
</dbReference>
<sequence length="194" mass="20772">MPLINFRLWFRSLLVVCIAAVLAACATPAAIQVQSADPAFQRSGRFAVSVEEVGANPQAVQGGFAWYDAGYRLLLDLANPLGSTLARVEVLPGQAVLTRSNGTTQTAPNADALVQEVVGVAIPVAGLRDWLRGRTGQGLVQSRETDAEGRLTRFVQDGWSVTLSRYDNQGPGLLQLKRTEGQRAISVRLVVDAS</sequence>
<evidence type="ECO:0000256" key="6">
    <source>
        <dbReference type="ARBA" id="ARBA00022729"/>
    </source>
</evidence>
<dbReference type="InterPro" id="IPR029046">
    <property type="entry name" value="LolA/LolB/LppX"/>
</dbReference>
<gene>
    <name evidence="14" type="primary">lolB</name>
    <name evidence="14" type="ORF">GTU67_13655</name>
</gene>
<proteinExistence type="inferred from homology"/>
<evidence type="ECO:0000256" key="2">
    <source>
        <dbReference type="ARBA" id="ARBA00009696"/>
    </source>
</evidence>
<feature type="signal peptide" evidence="13">
    <location>
        <begin position="1"/>
        <end position="23"/>
    </location>
</feature>
<dbReference type="CDD" id="cd16326">
    <property type="entry name" value="LolB"/>
    <property type="match status" value="1"/>
</dbReference>
<keyword evidence="8" id="KW-0472">Membrane</keyword>
<dbReference type="Gene3D" id="2.50.20.10">
    <property type="entry name" value="Lipoprotein localisation LolA/LolB/LppX"/>
    <property type="match status" value="1"/>
</dbReference>
<evidence type="ECO:0000256" key="5">
    <source>
        <dbReference type="ARBA" id="ARBA00022448"/>
    </source>
</evidence>
<name>A0A842HT45_9BURK</name>
<keyword evidence="7" id="KW-0653">Protein transport</keyword>
<keyword evidence="6 13" id="KW-0732">Signal</keyword>
<evidence type="ECO:0000256" key="7">
    <source>
        <dbReference type="ARBA" id="ARBA00022927"/>
    </source>
</evidence>
<dbReference type="RefSeq" id="WP_185780610.1">
    <property type="nucleotide sequence ID" value="NZ_JACJUU010000015.1"/>
</dbReference>
<keyword evidence="5" id="KW-0813">Transport</keyword>
<evidence type="ECO:0000256" key="10">
    <source>
        <dbReference type="ARBA" id="ARBA00023186"/>
    </source>
</evidence>
<dbReference type="GO" id="GO:0009279">
    <property type="term" value="C:cell outer membrane"/>
    <property type="evidence" value="ECO:0007669"/>
    <property type="project" value="UniProtKB-SubCell"/>
</dbReference>
<dbReference type="Pfam" id="PF03550">
    <property type="entry name" value="LolB"/>
    <property type="match status" value="1"/>
</dbReference>